<dbReference type="InterPro" id="IPR015424">
    <property type="entry name" value="PyrdxlP-dep_Trfase"/>
</dbReference>
<organism evidence="3 4">
    <name type="scientific">Kitasatospora paranensis</name>
    <dbReference type="NCBI Taxonomy" id="258053"/>
    <lineage>
        <taxon>Bacteria</taxon>
        <taxon>Bacillati</taxon>
        <taxon>Actinomycetota</taxon>
        <taxon>Actinomycetes</taxon>
        <taxon>Kitasatosporales</taxon>
        <taxon>Streptomycetaceae</taxon>
        <taxon>Kitasatospora</taxon>
    </lineage>
</organism>
<feature type="region of interest" description="Disordered" evidence="1">
    <location>
        <begin position="351"/>
        <end position="376"/>
    </location>
</feature>
<feature type="domain" description="Aminotransferase class I/classII large" evidence="2">
    <location>
        <begin position="18"/>
        <end position="305"/>
    </location>
</feature>
<dbReference type="Proteomes" id="UP001596435">
    <property type="component" value="Unassembled WGS sequence"/>
</dbReference>
<dbReference type="PANTHER" id="PTHR46577:SF1">
    <property type="entry name" value="HTH-TYPE TRANSCRIPTIONAL REGULATORY PROTEIN GABR"/>
    <property type="match status" value="1"/>
</dbReference>
<keyword evidence="3" id="KW-0032">Aminotransferase</keyword>
<reference evidence="4" key="1">
    <citation type="journal article" date="2019" name="Int. J. Syst. Evol. Microbiol.">
        <title>The Global Catalogue of Microorganisms (GCM) 10K type strain sequencing project: providing services to taxonomists for standard genome sequencing and annotation.</title>
        <authorList>
            <consortium name="The Broad Institute Genomics Platform"/>
            <consortium name="The Broad Institute Genome Sequencing Center for Infectious Disease"/>
            <person name="Wu L."/>
            <person name="Ma J."/>
        </authorList>
    </citation>
    <scope>NUCLEOTIDE SEQUENCE [LARGE SCALE GENOMIC DNA]</scope>
    <source>
        <strain evidence="4">CGMCC 1.12859</strain>
    </source>
</reference>
<dbReference type="InterPro" id="IPR051446">
    <property type="entry name" value="HTH_trans_reg/aminotransferase"/>
</dbReference>
<evidence type="ECO:0000259" key="2">
    <source>
        <dbReference type="Pfam" id="PF00155"/>
    </source>
</evidence>
<dbReference type="CDD" id="cd00609">
    <property type="entry name" value="AAT_like"/>
    <property type="match status" value="1"/>
</dbReference>
<dbReference type="GO" id="GO:0008483">
    <property type="term" value="F:transaminase activity"/>
    <property type="evidence" value="ECO:0007669"/>
    <property type="project" value="UniProtKB-KW"/>
</dbReference>
<evidence type="ECO:0000313" key="4">
    <source>
        <dbReference type="Proteomes" id="UP001596435"/>
    </source>
</evidence>
<dbReference type="Gene3D" id="3.40.640.10">
    <property type="entry name" value="Type I PLP-dependent aspartate aminotransferase-like (Major domain)"/>
    <property type="match status" value="1"/>
</dbReference>
<accession>A0ABW2G444</accession>
<keyword evidence="3" id="KW-0808">Transferase</keyword>
<keyword evidence="4" id="KW-1185">Reference proteome</keyword>
<dbReference type="InterPro" id="IPR015421">
    <property type="entry name" value="PyrdxlP-dep_Trfase_major"/>
</dbReference>
<feature type="compositionally biased region" description="Basic residues" evidence="1">
    <location>
        <begin position="354"/>
        <end position="368"/>
    </location>
</feature>
<dbReference type="RefSeq" id="WP_380232158.1">
    <property type="nucleotide sequence ID" value="NZ_JBHTAJ010000057.1"/>
</dbReference>
<sequence>MTNFPRIEWLACYRTVLAAAGRDELDYPPVAGLAALRDALAGYLGRVRGVRGSTDTVMVTAGFAQGLSLLCEALPRLGVRTLAIEDPGHSGQRRFIDDSGMHTVPVPVDADGIDVEYLASTGVRAVLVTPAHQFPTGVTMSAQRRRDLVRWAEEVDGLIIEDDYDGEFWFDRHSRPSALQSMAPDHVVYAGTASKALVPGLRLGWMVIPPHLAAMIGRIRSRHDLGSDGITQRAFAELITSGMLDRHLRRVRSRYRSRREAFTQAVDLHLPFARVAGSSAGLHAYLELPPDIDESVLVEAALARSVLVHGGRRHRFGPGEHPAALVIGYSTLPLAGIAESMYAIRDAVDEQRAGRRRPPAAPVHRRVARPAPAGRC</sequence>
<dbReference type="InterPro" id="IPR004839">
    <property type="entry name" value="Aminotransferase_I/II_large"/>
</dbReference>
<dbReference type="EMBL" id="JBHTAJ010000057">
    <property type="protein sequence ID" value="MFC7182972.1"/>
    <property type="molecule type" value="Genomic_DNA"/>
</dbReference>
<gene>
    <name evidence="3" type="ORF">ACFQMG_25805</name>
</gene>
<proteinExistence type="predicted"/>
<dbReference type="SUPFAM" id="SSF53383">
    <property type="entry name" value="PLP-dependent transferases"/>
    <property type="match status" value="1"/>
</dbReference>
<evidence type="ECO:0000313" key="3">
    <source>
        <dbReference type="EMBL" id="MFC7182972.1"/>
    </source>
</evidence>
<dbReference type="Pfam" id="PF00155">
    <property type="entry name" value="Aminotran_1_2"/>
    <property type="match status" value="1"/>
</dbReference>
<dbReference type="PANTHER" id="PTHR46577">
    <property type="entry name" value="HTH-TYPE TRANSCRIPTIONAL REGULATORY PROTEIN GABR"/>
    <property type="match status" value="1"/>
</dbReference>
<protein>
    <submittedName>
        <fullName evidence="3">PLP-dependent aminotransferase family protein</fullName>
    </submittedName>
</protein>
<comment type="caution">
    <text evidence="3">The sequence shown here is derived from an EMBL/GenBank/DDBJ whole genome shotgun (WGS) entry which is preliminary data.</text>
</comment>
<evidence type="ECO:0000256" key="1">
    <source>
        <dbReference type="SAM" id="MobiDB-lite"/>
    </source>
</evidence>
<name>A0ABW2G444_9ACTN</name>